<dbReference type="RefSeq" id="WP_048141114.1">
    <property type="nucleotide sequence ID" value="NZ_CP009516.1"/>
</dbReference>
<dbReference type="STRING" id="1434110.MSHOH_2974"/>
<dbReference type="EMBL" id="CP009516">
    <property type="protein sequence ID" value="AKB79457.1"/>
    <property type="molecule type" value="Genomic_DNA"/>
</dbReference>
<evidence type="ECO:0000313" key="2">
    <source>
        <dbReference type="EMBL" id="AKB79457.1"/>
    </source>
</evidence>
<keyword evidence="3" id="KW-1185">Reference proteome</keyword>
<reference evidence="2 3" key="1">
    <citation type="submission" date="2014-07" db="EMBL/GenBank/DDBJ databases">
        <title>Methanogenic archaea and the global carbon cycle.</title>
        <authorList>
            <person name="Henriksen J.R."/>
            <person name="Luke J."/>
            <person name="Reinhart S."/>
            <person name="Benedict M.N."/>
            <person name="Youngblut N.D."/>
            <person name="Metcalf M.E."/>
            <person name="Whitaker R.J."/>
            <person name="Metcalf W.W."/>
        </authorList>
    </citation>
    <scope>NUCLEOTIDE SEQUENCE [LARGE SCALE GENOMIC DNA]</scope>
    <source>
        <strain evidence="2 3">HB-1</strain>
    </source>
</reference>
<dbReference type="PANTHER" id="PTHR37326">
    <property type="entry name" value="BLL3975 PROTEIN"/>
    <property type="match status" value="1"/>
</dbReference>
<dbReference type="GO" id="GO:0046872">
    <property type="term" value="F:metal ion binding"/>
    <property type="evidence" value="ECO:0007669"/>
    <property type="project" value="UniProtKB-KW"/>
</dbReference>
<dbReference type="InterPro" id="IPR053138">
    <property type="entry name" value="N-alpha-Ac-DABA_deacetylase"/>
</dbReference>
<evidence type="ECO:0000256" key="1">
    <source>
        <dbReference type="SAM" id="MobiDB-lite"/>
    </source>
</evidence>
<dbReference type="GO" id="GO:0016788">
    <property type="term" value="F:hydrolase activity, acting on ester bonds"/>
    <property type="evidence" value="ECO:0007669"/>
    <property type="project" value="InterPro"/>
</dbReference>
<dbReference type="PANTHER" id="PTHR37326:SF2">
    <property type="entry name" value="SUCCINYLGLUTAMATE DESUCCINYLASE_ASPARTOACYLASE FAMILY PROTEIN"/>
    <property type="match status" value="1"/>
</dbReference>
<name>A0A0E3SGH2_9EURY</name>
<dbReference type="KEGG" id="mhor:MSHOH_2974"/>
<dbReference type="AlphaFoldDB" id="A0A0E3SGH2"/>
<sequence>MKIGDLSQAISHISPTSGENKRKKEYKMRIIDHPSGQERPQPLLSESSKGSLAARLADTLMNEIVTKCDCGIDLHTGAIHRPNLPQVRVNLDTEGSENLGKAFNVPVVLDSKLRDGSLREEEILGFIVDPFGGPREMPITTEEEGIVIGKNNLPLVNEGDTLFHIARSRE</sequence>
<dbReference type="Proteomes" id="UP000033101">
    <property type="component" value="Chromosome"/>
</dbReference>
<proteinExistence type="predicted"/>
<dbReference type="HOGENOM" id="CLU_1567155_0_0_2"/>
<organism evidence="2 3">
    <name type="scientific">Methanosarcina horonobensis HB-1 = JCM 15518</name>
    <dbReference type="NCBI Taxonomy" id="1434110"/>
    <lineage>
        <taxon>Archaea</taxon>
        <taxon>Methanobacteriati</taxon>
        <taxon>Methanobacteriota</taxon>
        <taxon>Stenosarchaea group</taxon>
        <taxon>Methanomicrobia</taxon>
        <taxon>Methanosarcinales</taxon>
        <taxon>Methanosarcinaceae</taxon>
        <taxon>Methanosarcina</taxon>
    </lineage>
</organism>
<gene>
    <name evidence="2" type="ORF">MSHOH_2974</name>
</gene>
<protein>
    <submittedName>
        <fullName evidence="2">Succinylglutamate desuccinylase / Aspartoacylase family protein</fullName>
    </submittedName>
</protein>
<evidence type="ECO:0000313" key="3">
    <source>
        <dbReference type="Proteomes" id="UP000033101"/>
    </source>
</evidence>
<dbReference type="Gene3D" id="3.40.630.10">
    <property type="entry name" value="Zn peptidases"/>
    <property type="match status" value="1"/>
</dbReference>
<dbReference type="OrthoDB" id="254740at2157"/>
<dbReference type="PATRIC" id="fig|1434110.4.peg.3836"/>
<feature type="compositionally biased region" description="Polar residues" evidence="1">
    <location>
        <begin position="8"/>
        <end position="18"/>
    </location>
</feature>
<feature type="region of interest" description="Disordered" evidence="1">
    <location>
        <begin position="1"/>
        <end position="25"/>
    </location>
</feature>
<dbReference type="SUPFAM" id="SSF53187">
    <property type="entry name" value="Zn-dependent exopeptidases"/>
    <property type="match status" value="1"/>
</dbReference>
<accession>A0A0E3SGH2</accession>
<dbReference type="GeneID" id="62701915"/>